<sequence length="327" mass="36868">MELPHDLERLIQDALAELGIKADSAKIAHKVKLLNLGLPAEDQFQVICAWLGKCDLIHKLDQVQAPLASRQTYQVPDLLAHFQEQGAFLIEVKVFGKQTLSLRADYLARLKAYATLVSKPLLIAWTFHGLWTLFDARHLKLAKTNFNIKHSEAMRQSLLGVLAGDCVFKLAPGAGVHFEMSKDALEQVEETDTRKVETWRMHIAKVGFTKGGGLPAANLHPETRQLLVAWDLEVHDDHHPDHIDRHFVVGDEGMQFAHMALVQLLAWERGADRAQDWRQILRAPEITKTIVSFSAALDRALAEGVVSHIFHLQPNDWGDLRRPAKQR</sequence>
<keyword evidence="1" id="KW-0255">Endonuclease</keyword>
<name>A0A2D2D6Z4_METT3</name>
<keyword evidence="1" id="KW-0540">Nuclease</keyword>
<dbReference type="AlphaFoldDB" id="A0A2D2D6Z4"/>
<dbReference type="GO" id="GO:0003676">
    <property type="term" value="F:nucleic acid binding"/>
    <property type="evidence" value="ECO:0007669"/>
    <property type="project" value="InterPro"/>
</dbReference>
<accession>A0A2D2D6Z4</accession>
<protein>
    <submittedName>
        <fullName evidence="1">Restriction endonuclease</fullName>
    </submittedName>
</protein>
<keyword evidence="1" id="KW-0378">Hydrolase</keyword>
<dbReference type="RefSeq" id="WP_099831964.1">
    <property type="nucleotide sequence ID" value="NZ_CP023739.1"/>
</dbReference>
<keyword evidence="2" id="KW-1185">Reference proteome</keyword>
<dbReference type="KEGG" id="mtw:CQW49_22420"/>
<evidence type="ECO:0000313" key="1">
    <source>
        <dbReference type="EMBL" id="ATQ70743.1"/>
    </source>
</evidence>
<evidence type="ECO:0000313" key="2">
    <source>
        <dbReference type="Proteomes" id="UP000230709"/>
    </source>
</evidence>
<keyword evidence="1" id="KW-0614">Plasmid</keyword>
<reference evidence="2" key="1">
    <citation type="submission" date="2017-10" db="EMBL/GenBank/DDBJ databases">
        <title>Completed PacBio SMRT sequence of Methylosinus trichosporium OB3b reveals presence of a third large plasmid.</title>
        <authorList>
            <person name="Charles T.C."/>
            <person name="Lynch M.D.J."/>
            <person name="Heil J.R."/>
            <person name="Cheng J."/>
        </authorList>
    </citation>
    <scope>NUCLEOTIDE SEQUENCE [LARGE SCALE GENOMIC DNA]</scope>
    <source>
        <strain evidence="2">OB3b</strain>
        <plasmid evidence="2">pob3b2</plasmid>
    </source>
</reference>
<dbReference type="GO" id="GO:0004519">
    <property type="term" value="F:endonuclease activity"/>
    <property type="evidence" value="ECO:0007669"/>
    <property type="project" value="UniProtKB-KW"/>
</dbReference>
<dbReference type="Proteomes" id="UP000230709">
    <property type="component" value="Plasmid pOB3b2"/>
</dbReference>
<gene>
    <name evidence="1" type="ORF">CQW49_22420</name>
</gene>
<proteinExistence type="predicted"/>
<geneLocation type="plasmid" evidence="2">
    <name>pob3b2</name>
</geneLocation>
<dbReference type="EMBL" id="CP023739">
    <property type="protein sequence ID" value="ATQ70743.1"/>
    <property type="molecule type" value="Genomic_DNA"/>
</dbReference>
<organism evidence="1 2">
    <name type="scientific">Methylosinus trichosporium (strain ATCC 35070 / NCIMB 11131 / UNIQEM 75 / OB3b)</name>
    <dbReference type="NCBI Taxonomy" id="595536"/>
    <lineage>
        <taxon>Bacteria</taxon>
        <taxon>Pseudomonadati</taxon>
        <taxon>Pseudomonadota</taxon>
        <taxon>Alphaproteobacteria</taxon>
        <taxon>Hyphomicrobiales</taxon>
        <taxon>Methylocystaceae</taxon>
        <taxon>Methylosinus</taxon>
    </lineage>
</organism>
<dbReference type="Gene3D" id="3.40.1350.10">
    <property type="match status" value="1"/>
</dbReference>
<dbReference type="InterPro" id="IPR011856">
    <property type="entry name" value="tRNA_endonuc-like_dom_sf"/>
</dbReference>